<dbReference type="SUPFAM" id="SSF56003">
    <property type="entry name" value="Molybdenum cofactor-binding domain"/>
    <property type="match status" value="1"/>
</dbReference>
<dbReference type="Pfam" id="PF03747">
    <property type="entry name" value="ADP_ribosyl_GH"/>
    <property type="match status" value="1"/>
</dbReference>
<accession>A0A814UUH9</accession>
<dbReference type="Pfam" id="PF20256">
    <property type="entry name" value="MoCoBD_2"/>
    <property type="match status" value="1"/>
</dbReference>
<protein>
    <recommendedName>
        <fullName evidence="2">Aldehyde oxidase/xanthine dehydrogenase second molybdopterin binding domain-containing protein</fullName>
    </recommendedName>
</protein>
<feature type="binding site" evidence="1">
    <location>
        <position position="678"/>
    </location>
    <ligand>
        <name>Mg(2+)</name>
        <dbReference type="ChEBI" id="CHEBI:18420"/>
        <label>1</label>
    </ligand>
</feature>
<comment type="caution">
    <text evidence="3">The sequence shown here is derived from an EMBL/GenBank/DDBJ whole genome shotgun (WGS) entry which is preliminary data.</text>
</comment>
<dbReference type="FunFam" id="3.30.365.10:FF:000004">
    <property type="entry name" value="Xanthine dehydrogenase oxidase"/>
    <property type="match status" value="1"/>
</dbReference>
<feature type="binding site" evidence="1">
    <location>
        <position position="443"/>
    </location>
    <ligand>
        <name>Mg(2+)</name>
        <dbReference type="ChEBI" id="CHEBI:18420"/>
        <label>1</label>
    </ligand>
</feature>
<dbReference type="Gene3D" id="1.10.4080.10">
    <property type="entry name" value="ADP-ribosylation/Crystallin J1"/>
    <property type="match status" value="1"/>
</dbReference>
<organism evidence="3 4">
    <name type="scientific">Adineta ricciae</name>
    <name type="common">Rotifer</name>
    <dbReference type="NCBI Taxonomy" id="249248"/>
    <lineage>
        <taxon>Eukaryota</taxon>
        <taxon>Metazoa</taxon>
        <taxon>Spiralia</taxon>
        <taxon>Gnathifera</taxon>
        <taxon>Rotifera</taxon>
        <taxon>Eurotatoria</taxon>
        <taxon>Bdelloidea</taxon>
        <taxon>Adinetida</taxon>
        <taxon>Adinetidae</taxon>
        <taxon>Adineta</taxon>
    </lineage>
</organism>
<evidence type="ECO:0000256" key="1">
    <source>
        <dbReference type="PIRSR" id="PIRSR605502-1"/>
    </source>
</evidence>
<keyword evidence="1" id="KW-0479">Metal-binding</keyword>
<name>A0A814UUH9_ADIRI</name>
<dbReference type="PANTHER" id="PTHR45444">
    <property type="entry name" value="XANTHINE DEHYDROGENASE"/>
    <property type="match status" value="1"/>
</dbReference>
<evidence type="ECO:0000259" key="2">
    <source>
        <dbReference type="Pfam" id="PF20256"/>
    </source>
</evidence>
<dbReference type="Proteomes" id="UP000663852">
    <property type="component" value="Unassembled WGS sequence"/>
</dbReference>
<feature type="binding site" evidence="1">
    <location>
        <position position="676"/>
    </location>
    <ligand>
        <name>Mg(2+)</name>
        <dbReference type="ChEBI" id="CHEBI:18420"/>
        <label>1</label>
    </ligand>
</feature>
<dbReference type="InterPro" id="IPR036705">
    <property type="entry name" value="Ribosyl_crysJ1_sf"/>
</dbReference>
<dbReference type="Gene3D" id="3.30.365.10">
    <property type="entry name" value="Aldehyde oxidase/xanthine dehydrogenase, molybdopterin binding domain"/>
    <property type="match status" value="1"/>
</dbReference>
<keyword evidence="1" id="KW-0460">Magnesium</keyword>
<feature type="domain" description="Aldehyde oxidase/xanthine dehydrogenase second molybdopterin binding" evidence="2">
    <location>
        <begin position="9"/>
        <end position="107"/>
    </location>
</feature>
<evidence type="ECO:0000313" key="4">
    <source>
        <dbReference type="Proteomes" id="UP000663852"/>
    </source>
</evidence>
<dbReference type="AlphaFoldDB" id="A0A814UUH9"/>
<feature type="binding site" evidence="1">
    <location>
        <position position="441"/>
    </location>
    <ligand>
        <name>Mg(2+)</name>
        <dbReference type="ChEBI" id="CHEBI:18420"/>
        <label>1</label>
    </ligand>
</feature>
<comment type="cofactor">
    <cofactor evidence="1">
        <name>Mg(2+)</name>
        <dbReference type="ChEBI" id="CHEBI:18420"/>
    </cofactor>
    <text evidence="1">Binds 2 magnesium ions per subunit.</text>
</comment>
<dbReference type="InterPro" id="IPR037165">
    <property type="entry name" value="AldOxase/xan_DH_Mopterin-bd_sf"/>
</dbReference>
<dbReference type="OrthoDB" id="8300278at2759"/>
<proteinExistence type="predicted"/>
<dbReference type="InterPro" id="IPR016208">
    <property type="entry name" value="Ald_Oxase/xanthine_DH-like"/>
</dbReference>
<evidence type="ECO:0000313" key="3">
    <source>
        <dbReference type="EMBL" id="CAF1182258.1"/>
    </source>
</evidence>
<gene>
    <name evidence="3" type="ORF">EDS130_LOCUS24310</name>
</gene>
<dbReference type="GO" id="GO:0016491">
    <property type="term" value="F:oxidoreductase activity"/>
    <property type="evidence" value="ECO:0007669"/>
    <property type="project" value="InterPro"/>
</dbReference>
<feature type="binding site" evidence="1">
    <location>
        <position position="442"/>
    </location>
    <ligand>
        <name>Mg(2+)</name>
        <dbReference type="ChEBI" id="CHEBI:18420"/>
        <label>1</label>
    </ligand>
</feature>
<reference evidence="3" key="1">
    <citation type="submission" date="2021-02" db="EMBL/GenBank/DDBJ databases">
        <authorList>
            <person name="Nowell W R."/>
        </authorList>
    </citation>
    <scope>NUCLEOTIDE SEQUENCE</scope>
</reference>
<dbReference type="GO" id="GO:0005506">
    <property type="term" value="F:iron ion binding"/>
    <property type="evidence" value="ECO:0007669"/>
    <property type="project" value="InterPro"/>
</dbReference>
<feature type="binding site" evidence="1">
    <location>
        <position position="679"/>
    </location>
    <ligand>
        <name>Mg(2+)</name>
        <dbReference type="ChEBI" id="CHEBI:18420"/>
        <label>1</label>
    </ligand>
</feature>
<dbReference type="PANTHER" id="PTHR45444:SF3">
    <property type="entry name" value="XANTHINE DEHYDROGENASE"/>
    <property type="match status" value="1"/>
</dbReference>
<dbReference type="EMBL" id="CAJNOJ010000137">
    <property type="protein sequence ID" value="CAF1182258.1"/>
    <property type="molecule type" value="Genomic_DNA"/>
</dbReference>
<dbReference type="SUPFAM" id="SSF101478">
    <property type="entry name" value="ADP-ribosylglycohydrolase"/>
    <property type="match status" value="1"/>
</dbReference>
<sequence>MFDMDLSKNKATYNFFTQGAAVTEVELDVLTGDWHILRVDILMDVGTSLNPQIDIGQIEGGFMQGVGLYTMEELQWGDEKQHGWIPPGQLYTLGPDTYKIPSFSDVPIDFRVSLLSNSSNPRAVFSSKGIGEPPLLFGTSAFFALKQACTAYRKQQGLENYFTLHSPASVERLRMACADEFTRRACNDQSHETFQPKAHLTEHQQKLSAELNSIINDYDQFKQSVNEKQPNLDLIKQIDQWEEKSIKSVKETADECRNKVVQETKLFIKEIEKKLGKLIEYIKNIRKDNDFNESNLNYLRDKLKETTRQFNNSINITLEQDTSQSFIRKISIKMSNATDSHGSSSPPVIYNSCSSKAWLDLQFHENSKTIKKPDEIEPMYEPPSLIDEQILNRIQGSMIGLALGDALGAHVEFRPHNYLVAHPVTELRGGGTWGLEKGQFTDDTSMALCLANSLIVNHGFNAYDQLVRYKWWYKYGYMSSTGQCFDIGAANKQSIDEFNRRQNRLSKEKNIPKEKIDSLSDRELLDSFPVYCSEEGVASSGALMRLAPVPLFFYRNPQAAVEFSGFSGQITHGDTRVYDACRYYGALIVAALQGESKYELLDDQFYEKHKTWFSGKDLHPDIKSIAEGTYKNDKGYDGGIRGKGYIVNALEAALWAFWSTKNFEDGALAAVNIGDDTDTAAAIYGQLAGAHYGYDQLPRKWTRHVYAEDFMKMLSKWIAYEGECWTK</sequence>
<dbReference type="InterPro" id="IPR005502">
    <property type="entry name" value="Ribosyl_crysJ1"/>
</dbReference>
<dbReference type="InterPro" id="IPR046867">
    <property type="entry name" value="AldOxase/xan_DH_MoCoBD2"/>
</dbReference>